<dbReference type="HAMAP" id="MF_00165">
    <property type="entry name" value="Thymidylate_kinase"/>
    <property type="match status" value="1"/>
</dbReference>
<proteinExistence type="inferred from homology"/>
<keyword evidence="5 8" id="KW-0418">Kinase</keyword>
<keyword evidence="2 8" id="KW-0808">Transferase</keyword>
<evidence type="ECO:0000256" key="3">
    <source>
        <dbReference type="ARBA" id="ARBA00022727"/>
    </source>
</evidence>
<evidence type="ECO:0000256" key="2">
    <source>
        <dbReference type="ARBA" id="ARBA00022679"/>
    </source>
</evidence>
<keyword evidence="11" id="KW-1185">Reference proteome</keyword>
<evidence type="ECO:0000256" key="1">
    <source>
        <dbReference type="ARBA" id="ARBA00009776"/>
    </source>
</evidence>
<evidence type="ECO:0000313" key="11">
    <source>
        <dbReference type="Proteomes" id="UP001321445"/>
    </source>
</evidence>
<evidence type="ECO:0000256" key="7">
    <source>
        <dbReference type="ARBA" id="ARBA00048743"/>
    </source>
</evidence>
<dbReference type="RefSeq" id="WP_286337389.1">
    <property type="nucleotide sequence ID" value="NZ_AP027370.1"/>
</dbReference>
<reference evidence="10 11" key="1">
    <citation type="submission" date="2023-03" db="EMBL/GenBank/DDBJ databases">
        <title>Description of Hydrogenimonas sp. ISO32.</title>
        <authorList>
            <person name="Mino S."/>
            <person name="Fukazawa S."/>
            <person name="Sawabe T."/>
        </authorList>
    </citation>
    <scope>NUCLEOTIDE SEQUENCE [LARGE SCALE GENOMIC DNA]</scope>
    <source>
        <strain evidence="10 11">ISO32</strain>
    </source>
</reference>
<keyword evidence="6 8" id="KW-0067">ATP-binding</keyword>
<dbReference type="GO" id="GO:0016301">
    <property type="term" value="F:kinase activity"/>
    <property type="evidence" value="ECO:0007669"/>
    <property type="project" value="UniProtKB-KW"/>
</dbReference>
<organism evidence="10 11">
    <name type="scientific">Hydrogenimonas cancrithermarum</name>
    <dbReference type="NCBI Taxonomy" id="2993563"/>
    <lineage>
        <taxon>Bacteria</taxon>
        <taxon>Pseudomonadati</taxon>
        <taxon>Campylobacterota</taxon>
        <taxon>Epsilonproteobacteria</taxon>
        <taxon>Campylobacterales</taxon>
        <taxon>Hydrogenimonadaceae</taxon>
        <taxon>Hydrogenimonas</taxon>
    </lineage>
</organism>
<comment type="catalytic activity">
    <reaction evidence="7 8">
        <text>dTMP + ATP = dTDP + ADP</text>
        <dbReference type="Rhea" id="RHEA:13517"/>
        <dbReference type="ChEBI" id="CHEBI:30616"/>
        <dbReference type="ChEBI" id="CHEBI:58369"/>
        <dbReference type="ChEBI" id="CHEBI:63528"/>
        <dbReference type="ChEBI" id="CHEBI:456216"/>
        <dbReference type="EC" id="2.7.4.9"/>
    </reaction>
</comment>
<dbReference type="InterPro" id="IPR018094">
    <property type="entry name" value="Thymidylate_kinase"/>
</dbReference>
<evidence type="ECO:0000256" key="4">
    <source>
        <dbReference type="ARBA" id="ARBA00022741"/>
    </source>
</evidence>
<evidence type="ECO:0000256" key="5">
    <source>
        <dbReference type="ARBA" id="ARBA00022777"/>
    </source>
</evidence>
<feature type="domain" description="Thymidylate kinase-like" evidence="9">
    <location>
        <begin position="5"/>
        <end position="183"/>
    </location>
</feature>
<name>A0ABM8FKH7_9BACT</name>
<accession>A0ABM8FKH7</accession>
<dbReference type="PANTHER" id="PTHR10344">
    <property type="entry name" value="THYMIDYLATE KINASE"/>
    <property type="match status" value="1"/>
</dbReference>
<sequence>MYIAFEGIDTVGKSTQIERLAKHFPDVLVTREPGGTELGKKIRTILLEEGNISARSEILLFLADRAEHTETLIRPNLERMIFSDRSFLSGIAYAHVHEGVAVDILLQLNRFATDNLFPDRIILFTIDEGSLRSRLGGKTGDAIEMRGIRYMMEVQKTMEELVDLLGIEYILVDATAPVDTITRQLIDYINQG</sequence>
<protein>
    <recommendedName>
        <fullName evidence="8">Thymidylate kinase</fullName>
        <ecNumber evidence="8">2.7.4.9</ecNumber>
    </recommendedName>
    <alternativeName>
        <fullName evidence="8">dTMP kinase</fullName>
    </alternativeName>
</protein>
<dbReference type="InterPro" id="IPR027417">
    <property type="entry name" value="P-loop_NTPase"/>
</dbReference>
<feature type="binding site" evidence="8">
    <location>
        <begin position="7"/>
        <end position="14"/>
    </location>
    <ligand>
        <name>ATP</name>
        <dbReference type="ChEBI" id="CHEBI:30616"/>
    </ligand>
</feature>
<comment type="similarity">
    <text evidence="1 8">Belongs to the thymidylate kinase family.</text>
</comment>
<comment type="function">
    <text evidence="8">Phosphorylation of dTMP to form dTDP in both de novo and salvage pathways of dTTP synthesis.</text>
</comment>
<evidence type="ECO:0000256" key="8">
    <source>
        <dbReference type="HAMAP-Rule" id="MF_00165"/>
    </source>
</evidence>
<keyword evidence="4 8" id="KW-0547">Nucleotide-binding</keyword>
<dbReference type="Pfam" id="PF02223">
    <property type="entry name" value="Thymidylate_kin"/>
    <property type="match status" value="1"/>
</dbReference>
<evidence type="ECO:0000313" key="10">
    <source>
        <dbReference type="EMBL" id="BDY12186.1"/>
    </source>
</evidence>
<keyword evidence="3 8" id="KW-0545">Nucleotide biosynthesis</keyword>
<dbReference type="NCBIfam" id="TIGR00041">
    <property type="entry name" value="DTMP_kinase"/>
    <property type="match status" value="1"/>
</dbReference>
<dbReference type="Gene3D" id="3.40.50.300">
    <property type="entry name" value="P-loop containing nucleotide triphosphate hydrolases"/>
    <property type="match status" value="1"/>
</dbReference>
<dbReference type="Proteomes" id="UP001321445">
    <property type="component" value="Chromosome"/>
</dbReference>
<evidence type="ECO:0000259" key="9">
    <source>
        <dbReference type="Pfam" id="PF02223"/>
    </source>
</evidence>
<evidence type="ECO:0000256" key="6">
    <source>
        <dbReference type="ARBA" id="ARBA00022840"/>
    </source>
</evidence>
<dbReference type="SUPFAM" id="SSF52540">
    <property type="entry name" value="P-loop containing nucleoside triphosphate hydrolases"/>
    <property type="match status" value="1"/>
</dbReference>
<dbReference type="EMBL" id="AP027370">
    <property type="protein sequence ID" value="BDY12186.1"/>
    <property type="molecule type" value="Genomic_DNA"/>
</dbReference>
<dbReference type="InterPro" id="IPR039430">
    <property type="entry name" value="Thymidylate_kin-like_dom"/>
</dbReference>
<dbReference type="EC" id="2.7.4.9" evidence="8"/>
<dbReference type="PANTHER" id="PTHR10344:SF4">
    <property type="entry name" value="UMP-CMP KINASE 2, MITOCHONDRIAL"/>
    <property type="match status" value="1"/>
</dbReference>
<gene>
    <name evidence="8 10" type="primary">tmk</name>
    <name evidence="10" type="ORF">HCR_04980</name>
</gene>
<dbReference type="CDD" id="cd01672">
    <property type="entry name" value="TMPK"/>
    <property type="match status" value="1"/>
</dbReference>